<name>A0ACC6AF99_NITWI</name>
<comment type="caution">
    <text evidence="1">The sequence shown here is derived from an EMBL/GenBank/DDBJ whole genome shotgun (WGS) entry which is preliminary data.</text>
</comment>
<organism evidence="1 2">
    <name type="scientific">Nitrobacter winogradskyi</name>
    <name type="common">Nitrobacter agilis</name>
    <dbReference type="NCBI Taxonomy" id="913"/>
    <lineage>
        <taxon>Bacteria</taxon>
        <taxon>Pseudomonadati</taxon>
        <taxon>Pseudomonadota</taxon>
        <taxon>Alphaproteobacteria</taxon>
        <taxon>Hyphomicrobiales</taxon>
        <taxon>Nitrobacteraceae</taxon>
        <taxon>Nitrobacter</taxon>
    </lineage>
</organism>
<protein>
    <submittedName>
        <fullName evidence="1">Uncharacterized protein</fullName>
    </submittedName>
</protein>
<evidence type="ECO:0000313" key="1">
    <source>
        <dbReference type="EMBL" id="MCP1998276.1"/>
    </source>
</evidence>
<gene>
    <name evidence="1" type="ORF">J2S34_000698</name>
</gene>
<dbReference type="Proteomes" id="UP001205486">
    <property type="component" value="Unassembled WGS sequence"/>
</dbReference>
<accession>A0ACC6AF99</accession>
<keyword evidence="2" id="KW-1185">Reference proteome</keyword>
<dbReference type="EMBL" id="JALJZS010000001">
    <property type="protein sequence ID" value="MCP1998276.1"/>
    <property type="molecule type" value="Genomic_DNA"/>
</dbReference>
<sequence>MLISAFSASLMLGGCASRGIEPLARNLPATPAFAKTVSVPDPKAGESAIAVAARERAGRKRANTTILNFRKWYGGVREAYGNQR</sequence>
<evidence type="ECO:0000313" key="2">
    <source>
        <dbReference type="Proteomes" id="UP001205486"/>
    </source>
</evidence>
<reference evidence="1" key="1">
    <citation type="submission" date="2022-03" db="EMBL/GenBank/DDBJ databases">
        <title>Interactions between chemoautotrophic and heterotrophic bacteria.</title>
        <authorList>
            <person name="Santoro A."/>
        </authorList>
    </citation>
    <scope>NUCLEOTIDE SEQUENCE</scope>
    <source>
        <strain evidence="1">Nb-106</strain>
    </source>
</reference>
<proteinExistence type="predicted"/>